<evidence type="ECO:0000313" key="2">
    <source>
        <dbReference type="Proteomes" id="UP000265520"/>
    </source>
</evidence>
<reference evidence="1 2" key="1">
    <citation type="journal article" date="2018" name="Front. Plant Sci.">
        <title>Red Clover (Trifolium pratense) and Zigzag Clover (T. medium) - A Picture of Genomic Similarities and Differences.</title>
        <authorList>
            <person name="Dluhosova J."/>
            <person name="Istvanek J."/>
            <person name="Nedelnik J."/>
            <person name="Repkova J."/>
        </authorList>
    </citation>
    <scope>NUCLEOTIDE SEQUENCE [LARGE SCALE GENOMIC DNA]</scope>
    <source>
        <strain evidence="2">cv. 10/8</strain>
        <tissue evidence="1">Leaf</tissue>
    </source>
</reference>
<comment type="caution">
    <text evidence="1">The sequence shown here is derived from an EMBL/GenBank/DDBJ whole genome shotgun (WGS) entry which is preliminary data.</text>
</comment>
<dbReference type="EMBL" id="LXQA010653838">
    <property type="protein sequence ID" value="MCI64344.1"/>
    <property type="molecule type" value="Genomic_DNA"/>
</dbReference>
<accession>A0A392TUG9</accession>
<proteinExistence type="predicted"/>
<feature type="non-terminal residue" evidence="1">
    <location>
        <position position="1"/>
    </location>
</feature>
<protein>
    <submittedName>
        <fullName evidence="1">Uncharacterized protein</fullName>
    </submittedName>
</protein>
<organism evidence="1 2">
    <name type="scientific">Trifolium medium</name>
    <dbReference type="NCBI Taxonomy" id="97028"/>
    <lineage>
        <taxon>Eukaryota</taxon>
        <taxon>Viridiplantae</taxon>
        <taxon>Streptophyta</taxon>
        <taxon>Embryophyta</taxon>
        <taxon>Tracheophyta</taxon>
        <taxon>Spermatophyta</taxon>
        <taxon>Magnoliopsida</taxon>
        <taxon>eudicotyledons</taxon>
        <taxon>Gunneridae</taxon>
        <taxon>Pentapetalae</taxon>
        <taxon>rosids</taxon>
        <taxon>fabids</taxon>
        <taxon>Fabales</taxon>
        <taxon>Fabaceae</taxon>
        <taxon>Papilionoideae</taxon>
        <taxon>50 kb inversion clade</taxon>
        <taxon>NPAAA clade</taxon>
        <taxon>Hologalegina</taxon>
        <taxon>IRL clade</taxon>
        <taxon>Trifolieae</taxon>
        <taxon>Trifolium</taxon>
    </lineage>
</organism>
<keyword evidence="2" id="KW-1185">Reference proteome</keyword>
<dbReference type="AlphaFoldDB" id="A0A392TUG9"/>
<dbReference type="Proteomes" id="UP000265520">
    <property type="component" value="Unassembled WGS sequence"/>
</dbReference>
<sequence>RLAALWLQPRAQARLGGQVLALPAAPSAGHAAPRAEHCSQG</sequence>
<name>A0A392TUG9_9FABA</name>
<evidence type="ECO:0000313" key="1">
    <source>
        <dbReference type="EMBL" id="MCI64344.1"/>
    </source>
</evidence>